<evidence type="ECO:0000256" key="1">
    <source>
        <dbReference type="SAM" id="MobiDB-lite"/>
    </source>
</evidence>
<dbReference type="AlphaFoldDB" id="A0A1J7BMF0"/>
<feature type="region of interest" description="Disordered" evidence="1">
    <location>
        <begin position="39"/>
        <end position="72"/>
    </location>
</feature>
<sequence>MKNSKTNQRENYSCTASRSRLFSGENNELVYVKIYKGDWGDWDEKPTGSHKDNEPCIRKDSNTGEKNLAPNA</sequence>
<organism evidence="2 3">
    <name type="scientific">Flavobacterium johnsoniae</name>
    <name type="common">Cytophaga johnsonae</name>
    <dbReference type="NCBI Taxonomy" id="986"/>
    <lineage>
        <taxon>Bacteria</taxon>
        <taxon>Pseudomonadati</taxon>
        <taxon>Bacteroidota</taxon>
        <taxon>Flavobacteriia</taxon>
        <taxon>Flavobacteriales</taxon>
        <taxon>Flavobacteriaceae</taxon>
        <taxon>Flavobacterium</taxon>
    </lineage>
</organism>
<keyword evidence="3" id="KW-1185">Reference proteome</keyword>
<comment type="caution">
    <text evidence="2">The sequence shown here is derived from an EMBL/GenBank/DDBJ whole genome shotgun (WGS) entry which is preliminary data.</text>
</comment>
<dbReference type="Proteomes" id="UP000182826">
    <property type="component" value="Unassembled WGS sequence"/>
</dbReference>
<evidence type="ECO:0000313" key="2">
    <source>
        <dbReference type="EMBL" id="OIV39781.1"/>
    </source>
</evidence>
<evidence type="ECO:0000313" key="3">
    <source>
        <dbReference type="Proteomes" id="UP000182826"/>
    </source>
</evidence>
<proteinExistence type="predicted"/>
<name>A0A1J7BMF0_FLAJO</name>
<feature type="compositionally biased region" description="Basic and acidic residues" evidence="1">
    <location>
        <begin position="39"/>
        <end position="63"/>
    </location>
</feature>
<dbReference type="EMBL" id="MLFK01000013">
    <property type="protein sequence ID" value="OIV39781.1"/>
    <property type="molecule type" value="Genomic_DNA"/>
</dbReference>
<gene>
    <name evidence="2" type="ORF">BKM63_23265</name>
</gene>
<reference evidence="2 3" key="1">
    <citation type="submission" date="2016-10" db="EMBL/GenBank/DDBJ databases">
        <title>Draft Genome Sequence of Rhizobacteria Flavobacterium johnsoniae CI04.</title>
        <authorList>
            <person name="Bravo J.I."/>
            <person name="Lozano G.L."/>
            <person name="Handelsman J."/>
        </authorList>
    </citation>
    <scope>NUCLEOTIDE SEQUENCE [LARGE SCALE GENOMIC DNA]</scope>
    <source>
        <strain evidence="2 3">CI04</strain>
    </source>
</reference>
<dbReference type="OrthoDB" id="1366813at2"/>
<accession>A0A1J7BMF0</accession>
<protein>
    <submittedName>
        <fullName evidence="2">Uncharacterized protein</fullName>
    </submittedName>
</protein>
<dbReference type="RefSeq" id="WP_071638973.1">
    <property type="nucleotide sequence ID" value="NZ_MLFK01000013.1"/>
</dbReference>